<evidence type="ECO:0000313" key="3">
    <source>
        <dbReference type="Proteomes" id="UP000286045"/>
    </source>
</evidence>
<accession>A0A439CWF2</accession>
<dbReference type="GO" id="GO:0032185">
    <property type="term" value="P:septin cytoskeleton organization"/>
    <property type="evidence" value="ECO:0007669"/>
    <property type="project" value="TreeGrafter"/>
</dbReference>
<dbReference type="PANTHER" id="PTHR36414:SF1">
    <property type="entry name" value="PROTEIN SUR7"/>
    <property type="match status" value="1"/>
</dbReference>
<evidence type="ECO:0000256" key="1">
    <source>
        <dbReference type="SAM" id="Phobius"/>
    </source>
</evidence>
<feature type="transmembrane region" description="Helical" evidence="1">
    <location>
        <begin position="191"/>
        <end position="211"/>
    </location>
</feature>
<feature type="transmembrane region" description="Helical" evidence="1">
    <location>
        <begin position="148"/>
        <end position="171"/>
    </location>
</feature>
<comment type="caution">
    <text evidence="2">The sequence shown here is derived from an EMBL/GenBank/DDBJ whole genome shotgun (WGS) entry which is preliminary data.</text>
</comment>
<feature type="transmembrane region" description="Helical" evidence="1">
    <location>
        <begin position="7"/>
        <end position="31"/>
    </location>
</feature>
<keyword evidence="1" id="KW-1133">Transmembrane helix</keyword>
<dbReference type="Proteomes" id="UP000286045">
    <property type="component" value="Unassembled WGS sequence"/>
</dbReference>
<proteinExistence type="predicted"/>
<organism evidence="2 3">
    <name type="scientific">Xylaria grammica</name>
    <dbReference type="NCBI Taxonomy" id="363999"/>
    <lineage>
        <taxon>Eukaryota</taxon>
        <taxon>Fungi</taxon>
        <taxon>Dikarya</taxon>
        <taxon>Ascomycota</taxon>
        <taxon>Pezizomycotina</taxon>
        <taxon>Sordariomycetes</taxon>
        <taxon>Xylariomycetidae</taxon>
        <taxon>Xylariales</taxon>
        <taxon>Xylariaceae</taxon>
        <taxon>Xylaria</taxon>
    </lineage>
</organism>
<keyword evidence="1" id="KW-0812">Transmembrane</keyword>
<dbReference type="GO" id="GO:0030866">
    <property type="term" value="P:cortical actin cytoskeleton organization"/>
    <property type="evidence" value="ECO:0007669"/>
    <property type="project" value="TreeGrafter"/>
</dbReference>
<dbReference type="InterPro" id="IPR009571">
    <property type="entry name" value="SUR7/Rim9-like_fungi"/>
</dbReference>
<reference evidence="2 3" key="1">
    <citation type="submission" date="2018-12" db="EMBL/GenBank/DDBJ databases">
        <title>Draft genome sequence of Xylaria grammica IHI A82.</title>
        <authorList>
            <person name="Buettner E."/>
            <person name="Kellner H."/>
        </authorList>
    </citation>
    <scope>NUCLEOTIDE SEQUENCE [LARGE SCALE GENOMIC DNA]</scope>
    <source>
        <strain evidence="2 3">IHI A82</strain>
    </source>
</reference>
<name>A0A439CWF2_9PEZI</name>
<sequence>MARSNLALAPLSLIFLAGATVLLFFVILSGITRTSPLRQTYFLAADTSGISGARSVSQWTYFRICGEGNADCSHAWPDPPVGWAWSGNPGGTNLPERLIGSYGGGTTSETYFYLWRFGWVFYLLALLFTILAFFTGFVACFGRLGSAIAGLMSSVALFFHTVAASLMTATFVKMRDQFNLVGRDAHIGQYAFGFTWGAWAALFIATTLFCVGIRGRKDDFATGGSRWGRRKRSVRSRRSYDMGSRRVKEDYA</sequence>
<dbReference type="GO" id="GO:0031505">
    <property type="term" value="P:fungal-type cell wall organization"/>
    <property type="evidence" value="ECO:0007669"/>
    <property type="project" value="TreeGrafter"/>
</dbReference>
<dbReference type="GO" id="GO:0006897">
    <property type="term" value="P:endocytosis"/>
    <property type="evidence" value="ECO:0007669"/>
    <property type="project" value="TreeGrafter"/>
</dbReference>
<dbReference type="PANTHER" id="PTHR36414">
    <property type="entry name" value="PROTEIN SUR7"/>
    <property type="match status" value="1"/>
</dbReference>
<protein>
    <submittedName>
        <fullName evidence="2">Uncharacterized protein</fullName>
    </submittedName>
</protein>
<keyword evidence="1" id="KW-0472">Membrane</keyword>
<keyword evidence="3" id="KW-1185">Reference proteome</keyword>
<gene>
    <name evidence="2" type="ORF">EKO27_g8651</name>
</gene>
<dbReference type="GO" id="GO:0005886">
    <property type="term" value="C:plasma membrane"/>
    <property type="evidence" value="ECO:0007669"/>
    <property type="project" value="InterPro"/>
</dbReference>
<evidence type="ECO:0000313" key="2">
    <source>
        <dbReference type="EMBL" id="RWA06448.1"/>
    </source>
</evidence>
<dbReference type="AlphaFoldDB" id="A0A439CWF2"/>
<feature type="transmembrane region" description="Helical" evidence="1">
    <location>
        <begin position="119"/>
        <end position="141"/>
    </location>
</feature>
<dbReference type="Pfam" id="PF06687">
    <property type="entry name" value="SUR7"/>
    <property type="match status" value="1"/>
</dbReference>
<dbReference type="EMBL" id="RYZI01000336">
    <property type="protein sequence ID" value="RWA06448.1"/>
    <property type="molecule type" value="Genomic_DNA"/>
</dbReference>
<dbReference type="GO" id="GO:0045121">
    <property type="term" value="C:membrane raft"/>
    <property type="evidence" value="ECO:0007669"/>
    <property type="project" value="TreeGrafter"/>
</dbReference>
<dbReference type="GO" id="GO:0005938">
    <property type="term" value="C:cell cortex"/>
    <property type="evidence" value="ECO:0007669"/>
    <property type="project" value="TreeGrafter"/>
</dbReference>